<protein>
    <submittedName>
        <fullName evidence="1">Uncharacterized protein</fullName>
    </submittedName>
</protein>
<comment type="caution">
    <text evidence="1">The sequence shown here is derived from an EMBL/GenBank/DDBJ whole genome shotgun (WGS) entry which is preliminary data.</text>
</comment>
<gene>
    <name evidence="1" type="ORF">R1flu_027613</name>
</gene>
<name>A0ABD1XJT1_9MARC</name>
<keyword evidence="2" id="KW-1185">Reference proteome</keyword>
<dbReference type="EMBL" id="JBHFFA010000008">
    <property type="protein sequence ID" value="KAL2609040.1"/>
    <property type="molecule type" value="Genomic_DNA"/>
</dbReference>
<sequence length="115" mass="12933">MREGPLQSGKDWGPKAFQLFSSVAPPQERHQILVHDIAVTWSMEDVGAALRKDNQELEIMERPRWLLKDLSNKKHSSILVSLHDTIVVDATAGHGLTLEGVMLRVSKFTPNLRPL</sequence>
<organism evidence="1 2">
    <name type="scientific">Riccia fluitans</name>
    <dbReference type="NCBI Taxonomy" id="41844"/>
    <lineage>
        <taxon>Eukaryota</taxon>
        <taxon>Viridiplantae</taxon>
        <taxon>Streptophyta</taxon>
        <taxon>Embryophyta</taxon>
        <taxon>Marchantiophyta</taxon>
        <taxon>Marchantiopsida</taxon>
        <taxon>Marchantiidae</taxon>
        <taxon>Marchantiales</taxon>
        <taxon>Ricciaceae</taxon>
        <taxon>Riccia</taxon>
    </lineage>
</organism>
<reference evidence="1 2" key="1">
    <citation type="submission" date="2024-09" db="EMBL/GenBank/DDBJ databases">
        <title>Chromosome-scale assembly of Riccia fluitans.</title>
        <authorList>
            <person name="Paukszto L."/>
            <person name="Sawicki J."/>
            <person name="Karawczyk K."/>
            <person name="Piernik-Szablinska J."/>
            <person name="Szczecinska M."/>
            <person name="Mazdziarz M."/>
        </authorList>
    </citation>
    <scope>NUCLEOTIDE SEQUENCE [LARGE SCALE GENOMIC DNA]</scope>
    <source>
        <strain evidence="1">Rf_01</strain>
        <tissue evidence="1">Aerial parts of the thallus</tissue>
    </source>
</reference>
<proteinExistence type="predicted"/>
<evidence type="ECO:0000313" key="2">
    <source>
        <dbReference type="Proteomes" id="UP001605036"/>
    </source>
</evidence>
<dbReference type="AlphaFoldDB" id="A0ABD1XJT1"/>
<evidence type="ECO:0000313" key="1">
    <source>
        <dbReference type="EMBL" id="KAL2609040.1"/>
    </source>
</evidence>
<dbReference type="Proteomes" id="UP001605036">
    <property type="component" value="Unassembled WGS sequence"/>
</dbReference>
<accession>A0ABD1XJT1</accession>